<proteinExistence type="predicted"/>
<dbReference type="InterPro" id="IPR019931">
    <property type="entry name" value="LPXTG_anchor"/>
</dbReference>
<reference evidence="6 7" key="1">
    <citation type="submission" date="2019-11" db="EMBL/GenBank/DDBJ databases">
        <title>Gastrointestinal microbiota of Peromyscus leucopus.</title>
        <authorList>
            <person name="Milovic A."/>
            <person name="Bassam K."/>
            <person name="Barbour A.G."/>
        </authorList>
    </citation>
    <scope>NUCLEOTIDE SEQUENCE [LARGE SCALE GENOMIC DNA]</scope>
    <source>
        <strain evidence="6 7">LL8</strain>
    </source>
</reference>
<dbReference type="Gene3D" id="3.10.20.470">
    <property type="match status" value="5"/>
</dbReference>
<evidence type="ECO:0000259" key="5">
    <source>
        <dbReference type="PROSITE" id="PS50847"/>
    </source>
</evidence>
<evidence type="ECO:0000256" key="1">
    <source>
        <dbReference type="ARBA" id="ARBA00022512"/>
    </source>
</evidence>
<comment type="caution">
    <text evidence="6">The sequence shown here is derived from an EMBL/GenBank/DDBJ whole genome shotgun (WGS) entry which is preliminary data.</text>
</comment>
<dbReference type="InterPro" id="IPR041495">
    <property type="entry name" value="Mub_B2"/>
</dbReference>
<evidence type="ECO:0000256" key="2">
    <source>
        <dbReference type="ARBA" id="ARBA00022525"/>
    </source>
</evidence>
<keyword evidence="2" id="KW-0964">Secreted</keyword>
<evidence type="ECO:0000313" key="6">
    <source>
        <dbReference type="EMBL" id="MTE03623.1"/>
    </source>
</evidence>
<dbReference type="Gene3D" id="3.10.20.320">
    <property type="entry name" value="Putative peptidoglycan bound protein (lpxtg motif)"/>
    <property type="match status" value="1"/>
</dbReference>
<evidence type="ECO:0000256" key="3">
    <source>
        <dbReference type="ARBA" id="ARBA00022729"/>
    </source>
</evidence>
<dbReference type="NCBIfam" id="TIGR01167">
    <property type="entry name" value="LPXTG_anchor"/>
    <property type="match status" value="1"/>
</dbReference>
<protein>
    <submittedName>
        <fullName evidence="6">LPXTG cell wall anchor domain-containing protein</fullName>
    </submittedName>
</protein>
<keyword evidence="3" id="KW-0732">Signal</keyword>
<organism evidence="6 7">
    <name type="scientific">Lactobacillus johnsonii</name>
    <dbReference type="NCBI Taxonomy" id="33959"/>
    <lineage>
        <taxon>Bacteria</taxon>
        <taxon>Bacillati</taxon>
        <taxon>Bacillota</taxon>
        <taxon>Bacilli</taxon>
        <taxon>Lactobacillales</taxon>
        <taxon>Lactobacillaceae</taxon>
        <taxon>Lactobacillus</taxon>
    </lineage>
</organism>
<evidence type="ECO:0000313" key="7">
    <source>
        <dbReference type="Proteomes" id="UP000488295"/>
    </source>
</evidence>
<dbReference type="Gene3D" id="2.60.40.4300">
    <property type="match status" value="5"/>
</dbReference>
<name>A0A9X5AM56_LACJH</name>
<evidence type="ECO:0000256" key="4">
    <source>
        <dbReference type="ARBA" id="ARBA00023088"/>
    </source>
</evidence>
<dbReference type="PROSITE" id="PS50847">
    <property type="entry name" value="GRAM_POS_ANCHORING"/>
    <property type="match status" value="1"/>
</dbReference>
<accession>A0A9X5AM56</accession>
<dbReference type="Pfam" id="PF17965">
    <property type="entry name" value="MucBP_2"/>
    <property type="match status" value="5"/>
</dbReference>
<keyword evidence="1" id="KW-0134">Cell wall</keyword>
<dbReference type="EMBL" id="WKKC01000021">
    <property type="protein sequence ID" value="MTE03623.1"/>
    <property type="molecule type" value="Genomic_DNA"/>
</dbReference>
<gene>
    <name evidence="6" type="ORF">GJU95_07560</name>
</gene>
<dbReference type="Pfam" id="PF17966">
    <property type="entry name" value="Muc_B2"/>
    <property type="match status" value="3"/>
</dbReference>
<dbReference type="RefSeq" id="WP_155692794.1">
    <property type="nucleotide sequence ID" value="NZ_WKKC01000021.1"/>
</dbReference>
<dbReference type="Proteomes" id="UP000488295">
    <property type="component" value="Unassembled WGS sequence"/>
</dbReference>
<feature type="domain" description="Gram-positive cocci surface proteins LPxTG" evidence="5">
    <location>
        <begin position="1674"/>
        <end position="1709"/>
    </location>
</feature>
<dbReference type="InterPro" id="IPR041558">
    <property type="entry name" value="MucBP_2"/>
</dbReference>
<sequence>MLKPLQINKIWGGENASLATQNENNNPSVAQTASTVKDNQSTASTIDVNTNNDVNNKNKVEINNLKTYNQNLDNQKNVANLFAESKVATNNDWTNPANKGFHQTAAGWTKRDVGLDKEIGVAKNSDIKITKDNSTRDTLKDQETITIQDPLAVGVNMDVTVDHNDLKTNRYIQLGSIAVLNKDSRTTRWSGDEIKNNREIIIKQSNGESLPLGYIELHAFSYDDNTMERDLMLKITASEDQLKELADDVHFTFDMHHIMNIDNDGYQYSDLKGTSPNNPTQEAIFVSNKDGSIYKTTLNITFDGNKLPEYNLYNSFPIPSFDVDNNVLRLNSFNQKDLGKLGTFKGVYKLSFDQVNDKGNRIGTGISSNTFKDIRITTDDMPKYVMKDGNKYINHSGFHSQDVKYQQKQVANSLDANALLQQTPENSIYSSFDPETGTFLVAYNLDPTRLQTKKDTLENFLNNSLIYNIADPTQYGFKDREDFKNYQLKYYADRNYTMPTTTLFLWNFGINKNLPMHVSITDVTPGSETKTYTTDYSPNGSKVDVSFWRTANIHYISKDSGKTISNDTVTGVQNKTSNVKFVAPAGYALASGQADNVNYFFKDTGNEINVYVAAQNQTIPIHYVDDDANGAEVASDTISAKTDDSYAYDATKIPANYELANGQSKAITGVVKPTNNNIVIHLKHMTEPITESRTIIETINYLDESNNKIAASHTQSATVNWRGTKDLVNGKKTGAWSAAKFAPVDSPVIKGYKPNIQTIEEIVVTDGSTQVTRNVVYKANDEKAKLVFFDDTANKALDTKTATGKFGKKIDFGNVSGEIEKYQKQHYVFVTSDFANQAFADDTDLNSFIIHFTHATALSPLTHDVTRVIKYQYEDGTKAGNDVTDSLHFTGTRETDLVTNQVVNDTWSENQDFKDVSTSSIVGYTPTMTVVSNKNISHATPNISVMVIYKANDEKAVINYIDDTTGKILKTEKVNGKFNQNIVFETKPADVINNYLKEGYDLISNSFSNNKYRKDISKNTFNVHFKHHISEVTDPKMIKSSFTRIITLYIPNGSGARTARQLHQYYTITRTGTQDQVTKEYKFSNWTTAQVHEDKGDVFDGYTAQIQSSNPEGIASIVNGVPTVKAESFTGDNKVLTGNDVVEKVVFVYAPNDQKAKVFYIDSTDGKILEVNELIGKSDSNSNYSTKNKISNYQKQGYDLVKDDTNGQDIIYDAKDKVDQNYIVNLKHHISSVTDKNMLTASVNRTVTVHLPDGQDKEIKQHYDISRTGTQDQVTKEYKFSDWTMAQVHEDKGEALDGYTAQIKSSNPEGIASIVNGIPTIKAETFTGDNKSLNGKNVVEHIEISYTPNDQKAKISYIDDTTGKVLEVKDLVGKSNADSGYVTKDKITEYQKQGYDLVKDDTNGQDIIYDAKDKVDQNYEVHLKHHISPVTDTRILTASFNRIVTIHLPDGQDKEIKQHYDISRTGTQDQVTKEYKFSDWTMAQVHEDKGEALDGYTAQIKSSNPEGIASIVNGVPTVKAETFTNENGKLLPKNLTEKVEISYSANLESAIINYVDDTTGKIIKTVTTSGYYGDAIKFNPDVKSEIADLVSKGYVLVSNDFNNQNYQDDVSQNMFTVHLNHKTAEVTKENTVKETVNAKVAPVQVKKQDVQEEAHVAKAATITPTKITPQKNELPQTGSSNSEVETAIGLATVSLSSLLGLGFKKKKED</sequence>
<dbReference type="Pfam" id="PF00746">
    <property type="entry name" value="Gram_pos_anchor"/>
    <property type="match status" value="1"/>
</dbReference>
<keyword evidence="4" id="KW-0572">Peptidoglycan-anchor</keyword>